<dbReference type="AlphaFoldDB" id="A0A8C4R9D0"/>
<dbReference type="GO" id="GO:0016491">
    <property type="term" value="F:oxidoreductase activity"/>
    <property type="evidence" value="ECO:0007669"/>
    <property type="project" value="InterPro"/>
</dbReference>
<evidence type="ECO:0000256" key="4">
    <source>
        <dbReference type="ARBA" id="ARBA00023136"/>
    </source>
</evidence>
<dbReference type="Proteomes" id="UP000694388">
    <property type="component" value="Unplaced"/>
</dbReference>
<accession>A0A8C4R9D0</accession>
<evidence type="ECO:0000259" key="6">
    <source>
        <dbReference type="Pfam" id="PF04116"/>
    </source>
</evidence>
<feature type="transmembrane region" description="Helical" evidence="5">
    <location>
        <begin position="53"/>
        <end position="72"/>
    </location>
</feature>
<sequence>MNNISHWADGMAVLDLLPSNPLQEPARLAWTAMLNRYSHFQIATWGSLLIHEVAYFTICLPGFLAQFIPAMRKYKIQQSKTETWQGQWRCLQLLLFSHFFVQLPMIACTFHCAEFLGLNYSWETMPNWWALLAQCAGCAVVEDTWHYFLHRLLHHPRLYRHVHKIHHRYTAPFGLQAEYAHPVETITLGFGFFLGLLLFASHMALLWAWVLCRLLETIDVHSGYDWPWNPLHVLPGYAGSRYHDFHHENFVGNYSSTFIWWDWLFGTDGAYREKQKLVQKEMNKKCK</sequence>
<dbReference type="GO" id="GO:0008610">
    <property type="term" value="P:lipid biosynthetic process"/>
    <property type="evidence" value="ECO:0007669"/>
    <property type="project" value="InterPro"/>
</dbReference>
<evidence type="ECO:0000256" key="1">
    <source>
        <dbReference type="ARBA" id="ARBA00004370"/>
    </source>
</evidence>
<keyword evidence="8" id="KW-1185">Reference proteome</keyword>
<keyword evidence="3 5" id="KW-1133">Transmembrane helix</keyword>
<reference evidence="7" key="1">
    <citation type="submission" date="2025-08" db="UniProtKB">
        <authorList>
            <consortium name="Ensembl"/>
        </authorList>
    </citation>
    <scope>IDENTIFICATION</scope>
</reference>
<keyword evidence="4 5" id="KW-0472">Membrane</keyword>
<reference evidence="7" key="2">
    <citation type="submission" date="2025-09" db="UniProtKB">
        <authorList>
            <consortium name="Ensembl"/>
        </authorList>
    </citation>
    <scope>IDENTIFICATION</scope>
</reference>
<name>A0A8C4R9D0_EPTBU</name>
<feature type="domain" description="Fatty acid hydroxylase" evidence="6">
    <location>
        <begin position="137"/>
        <end position="267"/>
    </location>
</feature>
<dbReference type="Pfam" id="PF04116">
    <property type="entry name" value="FA_hydroxylase"/>
    <property type="match status" value="1"/>
</dbReference>
<dbReference type="GeneTree" id="ENSGT00940000158012"/>
<dbReference type="PANTHER" id="PTHR11863">
    <property type="entry name" value="STEROL DESATURASE"/>
    <property type="match status" value="1"/>
</dbReference>
<evidence type="ECO:0000313" key="8">
    <source>
        <dbReference type="Proteomes" id="UP000694388"/>
    </source>
</evidence>
<evidence type="ECO:0000313" key="7">
    <source>
        <dbReference type="Ensembl" id="ENSEBUP00000026674.1"/>
    </source>
</evidence>
<organism evidence="7 8">
    <name type="scientific">Eptatretus burgeri</name>
    <name type="common">Inshore hagfish</name>
    <dbReference type="NCBI Taxonomy" id="7764"/>
    <lineage>
        <taxon>Eukaryota</taxon>
        <taxon>Metazoa</taxon>
        <taxon>Chordata</taxon>
        <taxon>Craniata</taxon>
        <taxon>Vertebrata</taxon>
        <taxon>Cyclostomata</taxon>
        <taxon>Myxini</taxon>
        <taxon>Myxiniformes</taxon>
        <taxon>Myxinidae</taxon>
        <taxon>Eptatretinae</taxon>
        <taxon>Eptatretus</taxon>
    </lineage>
</organism>
<dbReference type="GO" id="GO:0005506">
    <property type="term" value="F:iron ion binding"/>
    <property type="evidence" value="ECO:0007669"/>
    <property type="project" value="InterPro"/>
</dbReference>
<keyword evidence="2 5" id="KW-0812">Transmembrane</keyword>
<feature type="transmembrane region" description="Helical" evidence="5">
    <location>
        <begin position="186"/>
        <end position="210"/>
    </location>
</feature>
<evidence type="ECO:0000256" key="2">
    <source>
        <dbReference type="ARBA" id="ARBA00022692"/>
    </source>
</evidence>
<feature type="transmembrane region" description="Helical" evidence="5">
    <location>
        <begin position="93"/>
        <end position="116"/>
    </location>
</feature>
<evidence type="ECO:0000256" key="5">
    <source>
        <dbReference type="SAM" id="Phobius"/>
    </source>
</evidence>
<evidence type="ECO:0000256" key="3">
    <source>
        <dbReference type="ARBA" id="ARBA00022989"/>
    </source>
</evidence>
<protein>
    <submittedName>
        <fullName evidence="7">Methylsterol monooxygenase 1</fullName>
    </submittedName>
</protein>
<dbReference type="InterPro" id="IPR050307">
    <property type="entry name" value="Sterol_Desaturase_Related"/>
</dbReference>
<proteinExistence type="predicted"/>
<comment type="subcellular location">
    <subcellularLocation>
        <location evidence="1">Membrane</location>
    </subcellularLocation>
</comment>
<dbReference type="Ensembl" id="ENSEBUT00000027250.1">
    <property type="protein sequence ID" value="ENSEBUP00000026674.1"/>
    <property type="gene ID" value="ENSEBUG00000016424.1"/>
</dbReference>
<dbReference type="GO" id="GO:0016020">
    <property type="term" value="C:membrane"/>
    <property type="evidence" value="ECO:0007669"/>
    <property type="project" value="UniProtKB-SubCell"/>
</dbReference>
<dbReference type="InterPro" id="IPR006694">
    <property type="entry name" value="Fatty_acid_hydroxylase"/>
</dbReference>